<feature type="region of interest" description="Disordered" evidence="14">
    <location>
        <begin position="461"/>
        <end position="504"/>
    </location>
</feature>
<feature type="compositionally biased region" description="Basic and acidic residues" evidence="14">
    <location>
        <begin position="62"/>
        <end position="75"/>
    </location>
</feature>
<dbReference type="SMART" id="SM00478">
    <property type="entry name" value="ENDO3c"/>
    <property type="match status" value="1"/>
</dbReference>
<dbReference type="GO" id="GO:0000701">
    <property type="term" value="F:purine-specific mismatch base pair DNA N-glycosylase activity"/>
    <property type="evidence" value="ECO:0007669"/>
    <property type="project" value="UniProtKB-EC"/>
</dbReference>
<dbReference type="InterPro" id="IPR011257">
    <property type="entry name" value="DNA_glycosylase"/>
</dbReference>
<dbReference type="GO" id="GO:0035485">
    <property type="term" value="F:adenine/guanine mispair binding"/>
    <property type="evidence" value="ECO:0007669"/>
    <property type="project" value="TreeGrafter"/>
</dbReference>
<feature type="domain" description="HhH-GPD" evidence="15">
    <location>
        <begin position="225"/>
        <end position="367"/>
    </location>
</feature>
<evidence type="ECO:0000256" key="11">
    <source>
        <dbReference type="ARBA" id="ARBA00023014"/>
    </source>
</evidence>
<dbReference type="GO" id="GO:0051539">
    <property type="term" value="F:4 iron, 4 sulfur cluster binding"/>
    <property type="evidence" value="ECO:0007669"/>
    <property type="project" value="UniProtKB-KW"/>
</dbReference>
<evidence type="ECO:0000256" key="5">
    <source>
        <dbReference type="ARBA" id="ARBA00022023"/>
    </source>
</evidence>
<feature type="region of interest" description="Disordered" evidence="14">
    <location>
        <begin position="33"/>
        <end position="86"/>
    </location>
</feature>
<dbReference type="InterPro" id="IPR029119">
    <property type="entry name" value="MutY_C"/>
</dbReference>
<name>A0A167P1W8_9HYPO</name>
<sequence>MGRRPRASAAAAARKILSQAAGERQALAVEFSRTRGTTKRTKRNISRVYDENIDDDEEGHDEDGSFEKRDGTYEVKEEDEESVQMERLPEEPVVKKRKIGHARTLGDKGALFQRLFAPKESEVRENTPATRRAPLRGCCTPPERLHSVDYHRPLLLDGAGGRAGRRALLAWYDGVSTARGMPWRKPWQHPQTYLDNDNGDHGTAAGCGRDALAKRAYEVWVSEIMAQQTRIAVVVDYWTRWMARWPTVGDLAAAADHEVQAAWSGLGYYSRAARLHAAARAVVADPELRGLLPADVAMLQARVPGVGRYTAGAIAAIVFGQPAAMVDGNVVRVLSRQMGLFADSKTDKALADLLWEAAEALVQAVARDRDDKSISEPETTSKAGSGPELSDRPGRWGQALMELGSTVCTPTPDCTACPISATCRTYAEGLMLHCREKGIKPEPNMVGDIEDEYTECHVCEQFPEDDDDGDDTAATTARNRKNKKAKSDAAETQKTKTRPTRTTASPFFVAEDSKAAPIVDDEATATIVRHAKKFPLRRPKKPPRELETLVCAVRATDGRYLLHRRPAKGLLAGLWQLPSHDLPVALSSKAARRKEAEAFVKRWLSGGGCSCGRGCVLTTKDGKGNETATCSLQVCKELGAARLVAKSMEIQELGSIPWLFSHIRQTMHVYLFVLPLEGEMLPTPASCSWALPAEAENTYSMGTGMRKCWSLVKEAW</sequence>
<feature type="compositionally biased region" description="Acidic residues" evidence="14">
    <location>
        <begin position="462"/>
        <end position="471"/>
    </location>
</feature>
<dbReference type="GO" id="GO:0034039">
    <property type="term" value="F:8-oxo-7,8-dihydroguanine DNA N-glycosylase activity"/>
    <property type="evidence" value="ECO:0007669"/>
    <property type="project" value="TreeGrafter"/>
</dbReference>
<dbReference type="EMBL" id="AZHD01000017">
    <property type="protein sequence ID" value="OAA56200.1"/>
    <property type="molecule type" value="Genomic_DNA"/>
</dbReference>
<keyword evidence="10" id="KW-0408">Iron</keyword>
<feature type="compositionally biased region" description="Basic residues" evidence="14">
    <location>
        <begin position="36"/>
        <end position="45"/>
    </location>
</feature>
<dbReference type="STRING" id="1081102.A0A167P1W8"/>
<dbReference type="InterPro" id="IPR015797">
    <property type="entry name" value="NUDIX_hydrolase-like_dom_sf"/>
</dbReference>
<evidence type="ECO:0000256" key="14">
    <source>
        <dbReference type="SAM" id="MobiDB-lite"/>
    </source>
</evidence>
<evidence type="ECO:0000256" key="8">
    <source>
        <dbReference type="ARBA" id="ARBA00022763"/>
    </source>
</evidence>
<keyword evidence="11" id="KW-0411">Iron-sulfur</keyword>
<keyword evidence="6" id="KW-0004">4Fe-4S</keyword>
<dbReference type="GO" id="GO:0005634">
    <property type="term" value="C:nucleus"/>
    <property type="evidence" value="ECO:0007669"/>
    <property type="project" value="TreeGrafter"/>
</dbReference>
<dbReference type="AlphaFoldDB" id="A0A167P1W8"/>
<dbReference type="Gene3D" id="1.10.340.30">
    <property type="entry name" value="Hypothetical protein, domain 2"/>
    <property type="match status" value="1"/>
</dbReference>
<keyword evidence="9" id="KW-0378">Hydrolase</keyword>
<dbReference type="SUPFAM" id="SSF55811">
    <property type="entry name" value="Nudix"/>
    <property type="match status" value="1"/>
</dbReference>
<evidence type="ECO:0000313" key="17">
    <source>
        <dbReference type="Proteomes" id="UP000076874"/>
    </source>
</evidence>
<dbReference type="GO" id="GO:0046872">
    <property type="term" value="F:metal ion binding"/>
    <property type="evidence" value="ECO:0007669"/>
    <property type="project" value="UniProtKB-KW"/>
</dbReference>
<dbReference type="FunFam" id="1.10.340.30:FF:000002">
    <property type="entry name" value="Adenine DNA glycosylase"/>
    <property type="match status" value="1"/>
</dbReference>
<evidence type="ECO:0000256" key="1">
    <source>
        <dbReference type="ARBA" id="ARBA00000843"/>
    </source>
</evidence>
<comment type="caution">
    <text evidence="16">The sequence shown here is derived from an EMBL/GenBank/DDBJ whole genome shotgun (WGS) entry which is preliminary data.</text>
</comment>
<dbReference type="PANTHER" id="PTHR42944">
    <property type="entry name" value="ADENINE DNA GLYCOSYLASE"/>
    <property type="match status" value="1"/>
</dbReference>
<dbReference type="GO" id="GO:0032357">
    <property type="term" value="F:oxidized purine DNA binding"/>
    <property type="evidence" value="ECO:0007669"/>
    <property type="project" value="TreeGrafter"/>
</dbReference>
<dbReference type="Proteomes" id="UP000076874">
    <property type="component" value="Unassembled WGS sequence"/>
</dbReference>
<keyword evidence="7" id="KW-0479">Metal-binding</keyword>
<comment type="catalytic activity">
    <reaction evidence="1">
        <text>Hydrolyzes free adenine bases from 7,8-dihydro-8-oxoguanine:adenine mismatched double-stranded DNA, leaving an apurinic site.</text>
        <dbReference type="EC" id="3.2.2.31"/>
    </reaction>
</comment>
<dbReference type="PANTHER" id="PTHR42944:SF1">
    <property type="entry name" value="ADENINE DNA GLYCOSYLASE"/>
    <property type="match status" value="1"/>
</dbReference>
<evidence type="ECO:0000256" key="3">
    <source>
        <dbReference type="ARBA" id="ARBA00008343"/>
    </source>
</evidence>
<dbReference type="Gene3D" id="1.10.1670.10">
    <property type="entry name" value="Helix-hairpin-Helix base-excision DNA repair enzymes (C-terminal)"/>
    <property type="match status" value="1"/>
</dbReference>
<proteinExistence type="inferred from homology"/>
<protein>
    <recommendedName>
        <fullName evidence="5">Adenine DNA glycosylase</fullName>
        <ecNumber evidence="4">3.2.2.31</ecNumber>
    </recommendedName>
</protein>
<feature type="region of interest" description="Disordered" evidence="14">
    <location>
        <begin position="367"/>
        <end position="395"/>
    </location>
</feature>
<dbReference type="InterPro" id="IPR023170">
    <property type="entry name" value="HhH_base_excis_C"/>
</dbReference>
<comment type="cofactor">
    <cofactor evidence="2">
        <name>[4Fe-4S] cluster</name>
        <dbReference type="ChEBI" id="CHEBI:49883"/>
    </cofactor>
</comment>
<comment type="similarity">
    <text evidence="3">Belongs to the Nth/MutY family.</text>
</comment>
<keyword evidence="13" id="KW-0326">Glycosidase</keyword>
<dbReference type="Pfam" id="PF00633">
    <property type="entry name" value="HHH"/>
    <property type="match status" value="1"/>
</dbReference>
<evidence type="ECO:0000259" key="15">
    <source>
        <dbReference type="SMART" id="SM00478"/>
    </source>
</evidence>
<dbReference type="InterPro" id="IPR003265">
    <property type="entry name" value="HhH-GPD_domain"/>
</dbReference>
<evidence type="ECO:0000256" key="7">
    <source>
        <dbReference type="ARBA" id="ARBA00022723"/>
    </source>
</evidence>
<dbReference type="Gene3D" id="3.90.79.10">
    <property type="entry name" value="Nucleoside Triphosphate Pyrophosphohydrolase"/>
    <property type="match status" value="1"/>
</dbReference>
<accession>A0A167P1W8</accession>
<evidence type="ECO:0000256" key="13">
    <source>
        <dbReference type="ARBA" id="ARBA00023295"/>
    </source>
</evidence>
<organism evidence="16 17">
    <name type="scientific">Niveomyces insectorum RCEF 264</name>
    <dbReference type="NCBI Taxonomy" id="1081102"/>
    <lineage>
        <taxon>Eukaryota</taxon>
        <taxon>Fungi</taxon>
        <taxon>Dikarya</taxon>
        <taxon>Ascomycota</taxon>
        <taxon>Pezizomycotina</taxon>
        <taxon>Sordariomycetes</taxon>
        <taxon>Hypocreomycetidae</taxon>
        <taxon>Hypocreales</taxon>
        <taxon>Cordycipitaceae</taxon>
        <taxon>Niveomyces</taxon>
    </lineage>
</organism>
<dbReference type="CDD" id="cd03431">
    <property type="entry name" value="NUDIX_DNA_Glycosylase_C-MutY"/>
    <property type="match status" value="1"/>
</dbReference>
<dbReference type="OrthoDB" id="10248838at2759"/>
<dbReference type="InterPro" id="IPR044298">
    <property type="entry name" value="MIG/MutY"/>
</dbReference>
<dbReference type="CDD" id="cd00056">
    <property type="entry name" value="ENDO3c"/>
    <property type="match status" value="1"/>
</dbReference>
<evidence type="ECO:0000256" key="6">
    <source>
        <dbReference type="ARBA" id="ARBA00022485"/>
    </source>
</evidence>
<evidence type="ECO:0000256" key="4">
    <source>
        <dbReference type="ARBA" id="ARBA00012045"/>
    </source>
</evidence>
<keyword evidence="12" id="KW-0234">DNA repair</keyword>
<dbReference type="SUPFAM" id="SSF48150">
    <property type="entry name" value="DNA-glycosylase"/>
    <property type="match status" value="1"/>
</dbReference>
<evidence type="ECO:0000256" key="12">
    <source>
        <dbReference type="ARBA" id="ARBA00023204"/>
    </source>
</evidence>
<reference evidence="16 17" key="1">
    <citation type="journal article" date="2016" name="Genome Biol. Evol.">
        <title>Divergent and convergent evolution of fungal pathogenicity.</title>
        <authorList>
            <person name="Shang Y."/>
            <person name="Xiao G."/>
            <person name="Zheng P."/>
            <person name="Cen K."/>
            <person name="Zhan S."/>
            <person name="Wang C."/>
        </authorList>
    </citation>
    <scope>NUCLEOTIDE SEQUENCE [LARGE SCALE GENOMIC DNA]</scope>
    <source>
        <strain evidence="16 17">RCEF 264</strain>
    </source>
</reference>
<evidence type="ECO:0000256" key="9">
    <source>
        <dbReference type="ARBA" id="ARBA00022801"/>
    </source>
</evidence>
<dbReference type="GO" id="GO:0006285">
    <property type="term" value="P:base-excision repair, AP site formation"/>
    <property type="evidence" value="ECO:0007669"/>
    <property type="project" value="UniProtKB-ARBA"/>
</dbReference>
<dbReference type="GO" id="GO:0006298">
    <property type="term" value="P:mismatch repair"/>
    <property type="evidence" value="ECO:0007669"/>
    <property type="project" value="TreeGrafter"/>
</dbReference>
<dbReference type="Pfam" id="PF00730">
    <property type="entry name" value="HhH-GPD"/>
    <property type="match status" value="1"/>
</dbReference>
<evidence type="ECO:0000313" key="16">
    <source>
        <dbReference type="EMBL" id="OAA56200.1"/>
    </source>
</evidence>
<feature type="compositionally biased region" description="Basic and acidic residues" evidence="14">
    <location>
        <begin position="485"/>
        <end position="494"/>
    </location>
</feature>
<feature type="compositionally biased region" description="Acidic residues" evidence="14">
    <location>
        <begin position="51"/>
        <end position="61"/>
    </location>
</feature>
<dbReference type="EC" id="3.2.2.31" evidence="4"/>
<evidence type="ECO:0000256" key="10">
    <source>
        <dbReference type="ARBA" id="ARBA00023004"/>
    </source>
</evidence>
<evidence type="ECO:0000256" key="2">
    <source>
        <dbReference type="ARBA" id="ARBA00001966"/>
    </source>
</evidence>
<dbReference type="InterPro" id="IPR000445">
    <property type="entry name" value="HhH_motif"/>
</dbReference>
<keyword evidence="8" id="KW-0227">DNA damage</keyword>
<gene>
    <name evidence="16" type="ORF">SPI_07811</name>
</gene>
<keyword evidence="17" id="KW-1185">Reference proteome</keyword>